<sequence>MNEELVTPDNASKALLQSIFDEALMDVSIDDDGDILIQEEIKCYVFLSENKDRVRLLTLFGIAETATRAQCLECVNAINSEYIMVKAYIASEKTLAMEYDIYLKGGVPKKTIALTVKRFCTIPRRAVNEEYARDVVE</sequence>
<dbReference type="InterPro" id="IPR019660">
    <property type="entry name" value="Put_sensory_transdc_reg_YbjN"/>
</dbReference>
<organism evidence="1 2">
    <name type="scientific">Limnothrix redekei LRLZ20PSL1</name>
    <dbReference type="NCBI Taxonomy" id="3112953"/>
    <lineage>
        <taxon>Bacteria</taxon>
        <taxon>Bacillati</taxon>
        <taxon>Cyanobacteriota</taxon>
        <taxon>Cyanophyceae</taxon>
        <taxon>Pseudanabaenales</taxon>
        <taxon>Pseudanabaenaceae</taxon>
        <taxon>Limnothrix</taxon>
    </lineage>
</organism>
<keyword evidence="2" id="KW-1185">Reference proteome</keyword>
<proteinExistence type="predicted"/>
<comment type="caution">
    <text evidence="1">The sequence shown here is derived from an EMBL/GenBank/DDBJ whole genome shotgun (WGS) entry which is preliminary data.</text>
</comment>
<evidence type="ECO:0000313" key="1">
    <source>
        <dbReference type="EMBL" id="MFG3817651.1"/>
    </source>
</evidence>
<evidence type="ECO:0000313" key="2">
    <source>
        <dbReference type="Proteomes" id="UP001604335"/>
    </source>
</evidence>
<dbReference type="Proteomes" id="UP001604335">
    <property type="component" value="Unassembled WGS sequence"/>
</dbReference>
<reference evidence="2" key="1">
    <citation type="journal article" date="2024" name="Algal Res.">
        <title>Biochemical, toxicological and genomic investigation of a high-biomass producing Limnothrix strain isolated from Italian shallow drinking water reservoir.</title>
        <authorList>
            <person name="Simonazzi M."/>
            <person name="Shishido T.K."/>
            <person name="Delbaje E."/>
            <person name="Wahlsten M."/>
            <person name="Fewer D.P."/>
            <person name="Sivonen K."/>
            <person name="Pezzolesi L."/>
            <person name="Pistocchi R."/>
        </authorList>
    </citation>
    <scope>NUCLEOTIDE SEQUENCE [LARGE SCALE GENOMIC DNA]</scope>
    <source>
        <strain evidence="2">LRLZ20PSL1</strain>
    </source>
</reference>
<dbReference type="Pfam" id="PF10722">
    <property type="entry name" value="YbjN"/>
    <property type="match status" value="1"/>
</dbReference>
<name>A0ABW7CCM2_9CYAN</name>
<dbReference type="RefSeq" id="WP_158234344.1">
    <property type="nucleotide sequence ID" value="NZ_JAZAQF010000049.1"/>
</dbReference>
<protein>
    <submittedName>
        <fullName evidence="1">YbjN domain-containing protein</fullName>
    </submittedName>
</protein>
<gene>
    <name evidence="1" type="ORF">VPK24_08375</name>
</gene>
<dbReference type="EMBL" id="JAZAQF010000049">
    <property type="protein sequence ID" value="MFG3817651.1"/>
    <property type="molecule type" value="Genomic_DNA"/>
</dbReference>
<accession>A0ABW7CCM2</accession>